<dbReference type="RefSeq" id="WP_379672564.1">
    <property type="nucleotide sequence ID" value="NZ_JBHUCJ010000248.1"/>
</dbReference>
<feature type="transmembrane region" description="Helical" evidence="1">
    <location>
        <begin position="62"/>
        <end position="91"/>
    </location>
</feature>
<dbReference type="Proteomes" id="UP001598201">
    <property type="component" value="Unassembled WGS sequence"/>
</dbReference>
<gene>
    <name evidence="2" type="ORF">ACFPK4_27825</name>
</gene>
<evidence type="ECO:0000256" key="1">
    <source>
        <dbReference type="SAM" id="Phobius"/>
    </source>
</evidence>
<feature type="non-terminal residue" evidence="2">
    <location>
        <position position="1"/>
    </location>
</feature>
<feature type="transmembrane region" description="Helical" evidence="1">
    <location>
        <begin position="12"/>
        <end position="36"/>
    </location>
</feature>
<keyword evidence="1" id="KW-0812">Transmembrane</keyword>
<accession>A0ABW6CGW4</accession>
<keyword evidence="1" id="KW-0472">Membrane</keyword>
<proteinExistence type="predicted"/>
<sequence>MQYKSARGLMAWFTLFFIWSAFVLWYHGVALLQLIMHDSNLYAFSMALRLIGSDIRPDALPVVLLMMLVLAVGAFLSSVTVAMINAVAFLFRAAGALIQAQ</sequence>
<reference evidence="2 3" key="1">
    <citation type="submission" date="2024-09" db="EMBL/GenBank/DDBJ databases">
        <title>Genomes of Rahnella.</title>
        <authorList>
            <person name="Mnguni F.C."/>
            <person name="Shin G.Y."/>
            <person name="Coutinho T."/>
        </authorList>
    </citation>
    <scope>NUCLEOTIDE SEQUENCE [LARGE SCALE GENOMIC DNA]</scope>
    <source>
        <strain evidence="2 3">20WA0057</strain>
    </source>
</reference>
<comment type="caution">
    <text evidence="2">The sequence shown here is derived from an EMBL/GenBank/DDBJ whole genome shotgun (WGS) entry which is preliminary data.</text>
</comment>
<organism evidence="2 3">
    <name type="scientific">Rahnella sp. (strain Y9602)</name>
    <dbReference type="NCBI Taxonomy" id="2703885"/>
    <lineage>
        <taxon>Bacteria</taxon>
        <taxon>Pseudomonadati</taxon>
        <taxon>Pseudomonadota</taxon>
        <taxon>Gammaproteobacteria</taxon>
        <taxon>Enterobacterales</taxon>
        <taxon>Yersiniaceae</taxon>
        <taxon>Rahnella</taxon>
    </lineage>
</organism>
<evidence type="ECO:0000313" key="2">
    <source>
        <dbReference type="EMBL" id="MFD3227330.1"/>
    </source>
</evidence>
<feature type="non-terminal residue" evidence="2">
    <location>
        <position position="101"/>
    </location>
</feature>
<keyword evidence="1" id="KW-1133">Transmembrane helix</keyword>
<dbReference type="EMBL" id="JBHUCJ010000248">
    <property type="protein sequence ID" value="MFD3227330.1"/>
    <property type="molecule type" value="Genomic_DNA"/>
</dbReference>
<name>A0ABW6CGW4_RAHSY</name>
<evidence type="ECO:0000313" key="3">
    <source>
        <dbReference type="Proteomes" id="UP001598201"/>
    </source>
</evidence>
<protein>
    <submittedName>
        <fullName evidence="2">Uncharacterized protein</fullName>
    </submittedName>
</protein>
<keyword evidence="3" id="KW-1185">Reference proteome</keyword>